<dbReference type="AlphaFoldDB" id="A0A401TWB9"/>
<sequence length="60" mass="6824">VLRAGTEQLVLTAARFEALICGDETAAIKHSFKSFDYKFQAGNDQRFLDEFVNKLDWKGI</sequence>
<dbReference type="Proteomes" id="UP000287033">
    <property type="component" value="Unassembled WGS sequence"/>
</dbReference>
<dbReference type="EMBL" id="BEZZ01207786">
    <property type="protein sequence ID" value="GCC46951.1"/>
    <property type="molecule type" value="Genomic_DNA"/>
</dbReference>
<proteinExistence type="predicted"/>
<protein>
    <submittedName>
        <fullName evidence="1">Uncharacterized protein</fullName>
    </submittedName>
</protein>
<comment type="caution">
    <text evidence="1">The sequence shown here is derived from an EMBL/GenBank/DDBJ whole genome shotgun (WGS) entry which is preliminary data.</text>
</comment>
<gene>
    <name evidence="1" type="ORF">chiPu_0031350</name>
</gene>
<evidence type="ECO:0000313" key="2">
    <source>
        <dbReference type="Proteomes" id="UP000287033"/>
    </source>
</evidence>
<reference evidence="1 2" key="1">
    <citation type="journal article" date="2018" name="Nat. Ecol. Evol.">
        <title>Shark genomes provide insights into elasmobranch evolution and the origin of vertebrates.</title>
        <authorList>
            <person name="Hara Y"/>
            <person name="Yamaguchi K"/>
            <person name="Onimaru K"/>
            <person name="Kadota M"/>
            <person name="Koyanagi M"/>
            <person name="Keeley SD"/>
            <person name="Tatsumi K"/>
            <person name="Tanaka K"/>
            <person name="Motone F"/>
            <person name="Kageyama Y"/>
            <person name="Nozu R"/>
            <person name="Adachi N"/>
            <person name="Nishimura O"/>
            <person name="Nakagawa R"/>
            <person name="Tanegashima C"/>
            <person name="Kiyatake I"/>
            <person name="Matsumoto R"/>
            <person name="Murakumo K"/>
            <person name="Nishida K"/>
            <person name="Terakita A"/>
            <person name="Kuratani S"/>
            <person name="Sato K"/>
            <person name="Hyodo S Kuraku.S."/>
        </authorList>
    </citation>
    <scope>NUCLEOTIDE SEQUENCE [LARGE SCALE GENOMIC DNA]</scope>
</reference>
<keyword evidence="2" id="KW-1185">Reference proteome</keyword>
<accession>A0A401TWB9</accession>
<organism evidence="1 2">
    <name type="scientific">Chiloscyllium punctatum</name>
    <name type="common">Brownbanded bambooshark</name>
    <name type="synonym">Hemiscyllium punctatum</name>
    <dbReference type="NCBI Taxonomy" id="137246"/>
    <lineage>
        <taxon>Eukaryota</taxon>
        <taxon>Metazoa</taxon>
        <taxon>Chordata</taxon>
        <taxon>Craniata</taxon>
        <taxon>Vertebrata</taxon>
        <taxon>Chondrichthyes</taxon>
        <taxon>Elasmobranchii</taxon>
        <taxon>Galeomorphii</taxon>
        <taxon>Galeoidea</taxon>
        <taxon>Orectolobiformes</taxon>
        <taxon>Hemiscylliidae</taxon>
        <taxon>Chiloscyllium</taxon>
    </lineage>
</organism>
<name>A0A401TWB9_CHIPU</name>
<evidence type="ECO:0000313" key="1">
    <source>
        <dbReference type="EMBL" id="GCC46951.1"/>
    </source>
</evidence>
<feature type="non-terminal residue" evidence="1">
    <location>
        <position position="1"/>
    </location>
</feature>